<feature type="compositionally biased region" description="Pro residues" evidence="12">
    <location>
        <begin position="373"/>
        <end position="382"/>
    </location>
</feature>
<dbReference type="CDD" id="cd07033">
    <property type="entry name" value="TPP_PYR_DXS_TK_like"/>
    <property type="match status" value="1"/>
</dbReference>
<dbReference type="PANTHER" id="PTHR43195:SF1">
    <property type="entry name" value="FI06132P-RELATED"/>
    <property type="match status" value="1"/>
</dbReference>
<dbReference type="Pfam" id="PF00456">
    <property type="entry name" value="Transketolase_N"/>
    <property type="match status" value="1"/>
</dbReference>
<dbReference type="SUPFAM" id="SSF52518">
    <property type="entry name" value="Thiamin diphosphate-binding fold (THDP-binding)"/>
    <property type="match status" value="2"/>
</dbReference>
<sequence>MIGHEYRVRIDEGGDRVESEFVVDPGVLAELGFDPGDEQAVVEHTARFLADHQPVIDFPALVYLDEVAAAYGDYPVELHRRMTPHHTTTAASGFDAEQLRWLQELSRQLRVDSIRASTAAGSGHPSSSLSAADLMAVLLARHLRYDWARPEYPGNDHLIFSKGHASPLLYAMFKAAGVVSDSELVEGFRRFGSRLQGHPTPVLPWVDVATGSLGQGLAYGVGIALAGARLDRLPYHVWVLCGDSEMTEGSIWEALDKAGLYRLSNLTAIVDINRLGQRGPTELQWHLDTYQRRVEAFGCRAIVIDGHDLSQIEQALHTARYADTPTVVLAKTVKGKGVPQIEDRNGWHGKPLPSRLATSAVTALGGLRELRVTPPPPAPVNPIPTREVPPITMPRYERGTSVATRTAYGDALAALGARPEVVALDAEVGNSTGAERFAHAHPEKFFEMFIAEQQLIAAAVGLAARGYVPYASTFAAFLSRAYDFIRMAGISGAHINLCGSHAGTEIGPDGPSQMGLEDLAALQAVHGSTVLYPADAVATTSLVAAMADAPGVCYLRTTRGAYPVLYDADEPFPVGGSKTLRTSDADVIALLGAGVTVHECLHAADALAGEGVSARVIDLYSVKPLDADTLASTARDTGGRLVVVEDHYPQGGLGAAVLASLAQLGIPVRFAHLAVTDLPGSGTPAEQLDAAGISARHIVAAAHRLVTAKP</sequence>
<organism evidence="14 15">
    <name type="scientific">Nocardia elegans</name>
    <dbReference type="NCBI Taxonomy" id="300029"/>
    <lineage>
        <taxon>Bacteria</taxon>
        <taxon>Bacillati</taxon>
        <taxon>Actinomycetota</taxon>
        <taxon>Actinomycetes</taxon>
        <taxon>Mycobacteriales</taxon>
        <taxon>Nocardiaceae</taxon>
        <taxon>Nocardia</taxon>
    </lineage>
</organism>
<evidence type="ECO:0000313" key="15">
    <source>
        <dbReference type="Proteomes" id="UP001602089"/>
    </source>
</evidence>
<dbReference type="Pfam" id="PF02779">
    <property type="entry name" value="Transket_pyr"/>
    <property type="match status" value="1"/>
</dbReference>
<evidence type="ECO:0000256" key="1">
    <source>
        <dbReference type="ARBA" id="ARBA00001913"/>
    </source>
</evidence>
<feature type="domain" description="Transketolase-like pyrimidine-binding" evidence="13">
    <location>
        <begin position="402"/>
        <end position="564"/>
    </location>
</feature>
<name>A0ABW6TPG7_9NOCA</name>
<keyword evidence="8" id="KW-0479">Metal-binding</keyword>
<evidence type="ECO:0000313" key="14">
    <source>
        <dbReference type="EMBL" id="MFF4028025.1"/>
    </source>
</evidence>
<dbReference type="NCBIfam" id="NF004559">
    <property type="entry name" value="PRK05899.2-5"/>
    <property type="match status" value="1"/>
</dbReference>
<evidence type="ECO:0000256" key="6">
    <source>
        <dbReference type="ARBA" id="ARBA00011738"/>
    </source>
</evidence>
<comment type="caution">
    <text evidence="14">The sequence shown here is derived from an EMBL/GenBank/DDBJ whole genome shotgun (WGS) entry which is preliminary data.</text>
</comment>
<dbReference type="InterPro" id="IPR005474">
    <property type="entry name" value="Transketolase_N"/>
</dbReference>
<dbReference type="PROSITE" id="PS00802">
    <property type="entry name" value="TRANSKETOLASE_2"/>
    <property type="match status" value="1"/>
</dbReference>
<proteinExistence type="inferred from homology"/>
<evidence type="ECO:0000256" key="9">
    <source>
        <dbReference type="ARBA" id="ARBA00022837"/>
    </source>
</evidence>
<protein>
    <submittedName>
        <fullName evidence="14">Transketolase</fullName>
        <ecNumber evidence="14">2.2.1.1</ecNumber>
    </submittedName>
</protein>
<dbReference type="InterPro" id="IPR005475">
    <property type="entry name" value="Transketolase-like_Pyr-bd"/>
</dbReference>
<dbReference type="InterPro" id="IPR051424">
    <property type="entry name" value="Transketolase-like"/>
</dbReference>
<keyword evidence="15" id="KW-1185">Reference proteome</keyword>
<gene>
    <name evidence="14" type="ORF">ACFYY5_34795</name>
</gene>
<evidence type="ECO:0000256" key="2">
    <source>
        <dbReference type="ARBA" id="ARBA00001936"/>
    </source>
</evidence>
<dbReference type="Pfam" id="PF02780">
    <property type="entry name" value="Transketolase_C"/>
    <property type="match status" value="1"/>
</dbReference>
<evidence type="ECO:0000256" key="5">
    <source>
        <dbReference type="ARBA" id="ARBA00007131"/>
    </source>
</evidence>
<dbReference type="Gene3D" id="3.40.50.920">
    <property type="match status" value="1"/>
</dbReference>
<dbReference type="Gene3D" id="3.40.50.970">
    <property type="match status" value="2"/>
</dbReference>
<dbReference type="GO" id="GO:0004802">
    <property type="term" value="F:transketolase activity"/>
    <property type="evidence" value="ECO:0007669"/>
    <property type="project" value="UniProtKB-EC"/>
</dbReference>
<dbReference type="PANTHER" id="PTHR43195">
    <property type="entry name" value="TRANSKETOLASE"/>
    <property type="match status" value="1"/>
</dbReference>
<evidence type="ECO:0000256" key="3">
    <source>
        <dbReference type="ARBA" id="ARBA00001946"/>
    </source>
</evidence>
<dbReference type="SMART" id="SM00861">
    <property type="entry name" value="Transket_pyr"/>
    <property type="match status" value="1"/>
</dbReference>
<comment type="similarity">
    <text evidence="5">Belongs to the transketolase family.</text>
</comment>
<dbReference type="EMBL" id="JBIATK010000022">
    <property type="protein sequence ID" value="MFF4028025.1"/>
    <property type="molecule type" value="Genomic_DNA"/>
</dbReference>
<dbReference type="EC" id="2.2.1.1" evidence="14"/>
<keyword evidence="11" id="KW-0786">Thiamine pyrophosphate</keyword>
<evidence type="ECO:0000256" key="10">
    <source>
        <dbReference type="ARBA" id="ARBA00022842"/>
    </source>
</evidence>
<comment type="cofactor">
    <cofactor evidence="1">
        <name>Ca(2+)</name>
        <dbReference type="ChEBI" id="CHEBI:29108"/>
    </cofactor>
</comment>
<dbReference type="InterPro" id="IPR009014">
    <property type="entry name" value="Transketo_C/PFOR_II"/>
</dbReference>
<comment type="subunit">
    <text evidence="6">Homodimer.</text>
</comment>
<keyword evidence="9" id="KW-0106">Calcium</keyword>
<comment type="cofactor">
    <cofactor evidence="4">
        <name>thiamine diphosphate</name>
        <dbReference type="ChEBI" id="CHEBI:58937"/>
    </cofactor>
</comment>
<evidence type="ECO:0000256" key="11">
    <source>
        <dbReference type="ARBA" id="ARBA00023052"/>
    </source>
</evidence>
<evidence type="ECO:0000256" key="4">
    <source>
        <dbReference type="ARBA" id="ARBA00001964"/>
    </source>
</evidence>
<comment type="cofactor">
    <cofactor evidence="3">
        <name>Mg(2+)</name>
        <dbReference type="ChEBI" id="CHEBI:18420"/>
    </cofactor>
</comment>
<dbReference type="Proteomes" id="UP001602089">
    <property type="component" value="Unassembled WGS sequence"/>
</dbReference>
<keyword evidence="7 14" id="KW-0808">Transferase</keyword>
<keyword evidence="10" id="KW-0460">Magnesium</keyword>
<accession>A0ABW6TPG7</accession>
<dbReference type="InterPro" id="IPR020826">
    <property type="entry name" value="Transketolase_BS"/>
</dbReference>
<comment type="cofactor">
    <cofactor evidence="2">
        <name>Mn(2+)</name>
        <dbReference type="ChEBI" id="CHEBI:29035"/>
    </cofactor>
</comment>
<dbReference type="InterPro" id="IPR033248">
    <property type="entry name" value="Transketolase_C"/>
</dbReference>
<dbReference type="RefSeq" id="WP_245931572.1">
    <property type="nucleotide sequence ID" value="NZ_JBIATK010000022.1"/>
</dbReference>
<dbReference type="CDD" id="cd02012">
    <property type="entry name" value="TPP_TK"/>
    <property type="match status" value="1"/>
</dbReference>
<evidence type="ECO:0000259" key="13">
    <source>
        <dbReference type="SMART" id="SM00861"/>
    </source>
</evidence>
<evidence type="ECO:0000256" key="8">
    <source>
        <dbReference type="ARBA" id="ARBA00022723"/>
    </source>
</evidence>
<feature type="region of interest" description="Disordered" evidence="12">
    <location>
        <begin position="370"/>
        <end position="393"/>
    </location>
</feature>
<evidence type="ECO:0000256" key="12">
    <source>
        <dbReference type="SAM" id="MobiDB-lite"/>
    </source>
</evidence>
<evidence type="ECO:0000256" key="7">
    <source>
        <dbReference type="ARBA" id="ARBA00022679"/>
    </source>
</evidence>
<dbReference type="InterPro" id="IPR029061">
    <property type="entry name" value="THDP-binding"/>
</dbReference>
<dbReference type="SUPFAM" id="SSF52922">
    <property type="entry name" value="TK C-terminal domain-like"/>
    <property type="match status" value="1"/>
</dbReference>
<reference evidence="14 15" key="1">
    <citation type="submission" date="2024-10" db="EMBL/GenBank/DDBJ databases">
        <title>The Natural Products Discovery Center: Release of the First 8490 Sequenced Strains for Exploring Actinobacteria Biosynthetic Diversity.</title>
        <authorList>
            <person name="Kalkreuter E."/>
            <person name="Kautsar S.A."/>
            <person name="Yang D."/>
            <person name="Bader C.D."/>
            <person name="Teijaro C.N."/>
            <person name="Fluegel L."/>
            <person name="Davis C.M."/>
            <person name="Simpson J.R."/>
            <person name="Lauterbach L."/>
            <person name="Steele A.D."/>
            <person name="Gui C."/>
            <person name="Meng S."/>
            <person name="Li G."/>
            <person name="Viehrig K."/>
            <person name="Ye F."/>
            <person name="Su P."/>
            <person name="Kiefer A.F."/>
            <person name="Nichols A."/>
            <person name="Cepeda A.J."/>
            <person name="Yan W."/>
            <person name="Fan B."/>
            <person name="Jiang Y."/>
            <person name="Adhikari A."/>
            <person name="Zheng C.-J."/>
            <person name="Schuster L."/>
            <person name="Cowan T.M."/>
            <person name="Smanski M.J."/>
            <person name="Chevrette M.G."/>
            <person name="De Carvalho L.P.S."/>
            <person name="Shen B."/>
        </authorList>
    </citation>
    <scope>NUCLEOTIDE SEQUENCE [LARGE SCALE GENOMIC DNA]</scope>
    <source>
        <strain evidence="14 15">NPDC001867</strain>
    </source>
</reference>